<dbReference type="Proteomes" id="UP000004703">
    <property type="component" value="Chromosome"/>
</dbReference>
<gene>
    <name evidence="1" type="ORF">SADFL11_PLAS21</name>
</gene>
<evidence type="ECO:0000313" key="1">
    <source>
        <dbReference type="EMBL" id="EEE42849.1"/>
    </source>
</evidence>
<name>A0A5E8GV92_ROSAD</name>
<protein>
    <submittedName>
        <fullName evidence="1">Uncharacterized protein</fullName>
    </submittedName>
</protein>
<reference evidence="1 2" key="2">
    <citation type="submission" date="2013-04" db="EMBL/GenBank/DDBJ databases">
        <authorList>
            <person name="Fiebig A."/>
            <person name="Pradella S."/>
            <person name="Wagner-Doebler I."/>
        </authorList>
    </citation>
    <scope>NUCLEOTIDE SEQUENCE [LARGE SCALE GENOMIC DNA]</scope>
    <source>
        <strain evidence="2">DSM 17067 / NCIMB 14079 / DFL-11</strain>
    </source>
</reference>
<proteinExistence type="predicted"/>
<comment type="caution">
    <text evidence="1">The sequence shown here is derived from an EMBL/GenBank/DDBJ whole genome shotgun (WGS) entry which is preliminary data.</text>
</comment>
<dbReference type="EMBL" id="ACCU02000003">
    <property type="protein sequence ID" value="EEE42849.1"/>
    <property type="molecule type" value="Genomic_DNA"/>
</dbReference>
<reference evidence="1 2" key="1">
    <citation type="submission" date="2008-01" db="EMBL/GenBank/DDBJ databases">
        <authorList>
            <person name="Wagner-Dobler I."/>
            <person name="Ferriera S."/>
            <person name="Johnson J."/>
            <person name="Kravitz S."/>
            <person name="Beeson K."/>
            <person name="Sutton G."/>
            <person name="Rogers Y.-H."/>
            <person name="Friedman R."/>
            <person name="Frazier M."/>
            <person name="Venter J.C."/>
        </authorList>
    </citation>
    <scope>NUCLEOTIDE SEQUENCE [LARGE SCALE GENOMIC DNA]</scope>
    <source>
        <strain evidence="2">DSM 17067 / NCIMB 14079 / DFL-11</strain>
    </source>
</reference>
<sequence>MAFFQDGVRLSNNSQRIVPVIIDMHPEVTQKQEHNQYNLDYNQHAKEAERIC</sequence>
<organism evidence="1 2">
    <name type="scientific">Roseibium alexandrii (strain DSM 17067 / NCIMB 14079 / DFL-11)</name>
    <name type="common">Labrenzia alexandrii</name>
    <dbReference type="NCBI Taxonomy" id="244592"/>
    <lineage>
        <taxon>Bacteria</taxon>
        <taxon>Pseudomonadati</taxon>
        <taxon>Pseudomonadota</taxon>
        <taxon>Alphaproteobacteria</taxon>
        <taxon>Hyphomicrobiales</taxon>
        <taxon>Stappiaceae</taxon>
        <taxon>Roseibium</taxon>
    </lineage>
</organism>
<evidence type="ECO:0000313" key="2">
    <source>
        <dbReference type="Proteomes" id="UP000004703"/>
    </source>
</evidence>
<dbReference type="AlphaFoldDB" id="A0A5E8GV92"/>
<accession>A0A5E8GV92</accession>